<dbReference type="GO" id="GO:0006508">
    <property type="term" value="P:proteolysis"/>
    <property type="evidence" value="ECO:0007669"/>
    <property type="project" value="UniProtKB-KW"/>
</dbReference>
<dbReference type="InterPro" id="IPR029030">
    <property type="entry name" value="Caspase-like_dom_sf"/>
</dbReference>
<dbReference type="Pfam" id="PF00082">
    <property type="entry name" value="Peptidase_S8"/>
    <property type="match status" value="1"/>
</dbReference>
<feature type="domain" description="Peptidase C14 caspase" evidence="7">
    <location>
        <begin position="17"/>
        <end position="255"/>
    </location>
</feature>
<keyword evidence="3 5" id="KW-0378">Hydrolase</keyword>
<dbReference type="Gene3D" id="3.40.50.200">
    <property type="entry name" value="Peptidase S8/S53 domain"/>
    <property type="match status" value="1"/>
</dbReference>
<protein>
    <submittedName>
        <fullName evidence="8">Caspase family protein</fullName>
    </submittedName>
</protein>
<feature type="active site" description="Charge relay system" evidence="5">
    <location>
        <position position="507"/>
    </location>
</feature>
<evidence type="ECO:0000313" key="9">
    <source>
        <dbReference type="Proteomes" id="UP001139700"/>
    </source>
</evidence>
<dbReference type="AlphaFoldDB" id="A0A9X1TFS5"/>
<feature type="active site" description="Charge relay system" evidence="5">
    <location>
        <position position="465"/>
    </location>
</feature>
<evidence type="ECO:0000256" key="2">
    <source>
        <dbReference type="ARBA" id="ARBA00022670"/>
    </source>
</evidence>
<name>A0A9X1TFS5_9BACT</name>
<accession>A0A9X1TFS5</accession>
<dbReference type="PANTHER" id="PTHR43806:SF11">
    <property type="entry name" value="CEREVISIN-RELATED"/>
    <property type="match status" value="1"/>
</dbReference>
<keyword evidence="2 5" id="KW-0645">Protease</keyword>
<dbReference type="SUPFAM" id="SSF52129">
    <property type="entry name" value="Caspase-like"/>
    <property type="match status" value="1"/>
</dbReference>
<reference evidence="8" key="1">
    <citation type="submission" date="2021-12" db="EMBL/GenBank/DDBJ databases">
        <title>Novel species in genus Dyadobacter.</title>
        <authorList>
            <person name="Ma C."/>
        </authorList>
    </citation>
    <scope>NUCLEOTIDE SEQUENCE</scope>
    <source>
        <strain evidence="8">CY399</strain>
    </source>
</reference>
<dbReference type="InterPro" id="IPR011600">
    <property type="entry name" value="Pept_C14_caspase"/>
</dbReference>
<keyword evidence="4 5" id="KW-0720">Serine protease</keyword>
<organism evidence="8 9">
    <name type="scientific">Dyadobacter fanqingshengii</name>
    <dbReference type="NCBI Taxonomy" id="2906443"/>
    <lineage>
        <taxon>Bacteria</taxon>
        <taxon>Pseudomonadati</taxon>
        <taxon>Bacteroidota</taxon>
        <taxon>Cytophagia</taxon>
        <taxon>Cytophagales</taxon>
        <taxon>Spirosomataceae</taxon>
        <taxon>Dyadobacter</taxon>
    </lineage>
</organism>
<dbReference type="Pfam" id="PF00656">
    <property type="entry name" value="Peptidase_C14"/>
    <property type="match status" value="1"/>
</dbReference>
<dbReference type="SUPFAM" id="SSF52743">
    <property type="entry name" value="Subtilisin-like"/>
    <property type="match status" value="1"/>
</dbReference>
<evidence type="ECO:0000259" key="6">
    <source>
        <dbReference type="Pfam" id="PF00082"/>
    </source>
</evidence>
<evidence type="ECO:0000256" key="4">
    <source>
        <dbReference type="ARBA" id="ARBA00022825"/>
    </source>
</evidence>
<dbReference type="CDD" id="cd00306">
    <property type="entry name" value="Peptidases_S8_S53"/>
    <property type="match status" value="1"/>
</dbReference>
<sequence length="874" mass="96057">MSTGYSLHIGLNRADVAHYGDMPELKAAVNDALFWESFAIGLGYTTSKLHDEYATSDAVKHALNSYATQMVAGDILLLTYAGHGGELANDKPAGFDNEQNDQTWCLYDRQLLDDELYEAFEKFSEGTRILIVSDSCHAGTITRDGELDLSKILANGMERAAMTGGARSRKLDTNVKKRIYVKFGESIYKPIQKKYQTKAQGSQVKASVKLLAACQDDETTLDGENNGIFTEAFIEIFKDPAYKDANCEMLIAAVQQRYFMPRPNFFQYGGIIPAFEHYFPFTINIPDADQVKGFRKPRLQKKETARISFEREAPWDMLTLKKPAVLTIDLPVALAGDYFPGKDAVVLSNVVKGSRQVTTLEFPGIPNEHAWSVVHAIQTELDRLGHDAIVEPVLSLAPAQNGAVSREGDINNPDYIKEWPPSLNQGEPDARMGWHLDEKHSQLAKAHAFVQTHRPGAHIRVGHLDTGFIEGHVARPLNLNTTLARSYVSGEDPNQAIDKSASGQDGHGLGTMTLLAGNNVTKSATFDEFEGFVGGIPFAEVVPIRISESVVIMNSENFCNALEYAVEIGCEVVTMSMAGKPSKKMARAVNDAYDAGLVIVSAASNCWYKGAGALLPKCVMFPAAYERVIAATGAMYDHQPYDVNFIQQARFNIGTKYMQGSWGPASRMTRALAAYTPNTPWASTAIPFLRSGGGTSSATPQVASAAALWIAYHRDELEQKGYYKPGHQWKKVEAVRNALYTAAAKGETFTEWQKYYGNGILRAFDALLVGVPDAADLQPSPEAESSLFGIGETIGAFFKNRKLFRSEAVKPSVEALTAELVDLLQTDPEFYRLYSVINLTDPISCAAHINNDEFKSKVIKSPYASPYLKQAMID</sequence>
<dbReference type="InterPro" id="IPR050131">
    <property type="entry name" value="Peptidase_S8_subtilisin-like"/>
</dbReference>
<comment type="similarity">
    <text evidence="1 5">Belongs to the peptidase S8 family.</text>
</comment>
<gene>
    <name evidence="8" type="ORF">LXM24_06870</name>
</gene>
<evidence type="ECO:0000256" key="3">
    <source>
        <dbReference type="ARBA" id="ARBA00022801"/>
    </source>
</evidence>
<evidence type="ECO:0000256" key="1">
    <source>
        <dbReference type="ARBA" id="ARBA00011073"/>
    </source>
</evidence>
<evidence type="ECO:0000259" key="7">
    <source>
        <dbReference type="Pfam" id="PF00656"/>
    </source>
</evidence>
<dbReference type="InterPro" id="IPR036852">
    <property type="entry name" value="Peptidase_S8/S53_dom_sf"/>
</dbReference>
<feature type="active site" description="Charge relay system" evidence="5">
    <location>
        <position position="696"/>
    </location>
</feature>
<evidence type="ECO:0000256" key="5">
    <source>
        <dbReference type="PROSITE-ProRule" id="PRU01240"/>
    </source>
</evidence>
<dbReference type="RefSeq" id="WP_234612241.1">
    <property type="nucleotide sequence ID" value="NZ_CP098806.1"/>
</dbReference>
<feature type="domain" description="Peptidase S8/S53" evidence="6">
    <location>
        <begin position="458"/>
        <end position="759"/>
    </location>
</feature>
<dbReference type="PANTHER" id="PTHR43806">
    <property type="entry name" value="PEPTIDASE S8"/>
    <property type="match status" value="1"/>
</dbReference>
<dbReference type="Proteomes" id="UP001139700">
    <property type="component" value="Unassembled WGS sequence"/>
</dbReference>
<comment type="caution">
    <text evidence="8">The sequence shown here is derived from an EMBL/GenBank/DDBJ whole genome shotgun (WGS) entry which is preliminary data.</text>
</comment>
<dbReference type="GO" id="GO:0004252">
    <property type="term" value="F:serine-type endopeptidase activity"/>
    <property type="evidence" value="ECO:0007669"/>
    <property type="project" value="UniProtKB-UniRule"/>
</dbReference>
<dbReference type="Gene3D" id="3.40.50.1460">
    <property type="match status" value="1"/>
</dbReference>
<proteinExistence type="inferred from homology"/>
<dbReference type="EMBL" id="JAJTTA010000002">
    <property type="protein sequence ID" value="MCF0039802.1"/>
    <property type="molecule type" value="Genomic_DNA"/>
</dbReference>
<dbReference type="PROSITE" id="PS51892">
    <property type="entry name" value="SUBTILASE"/>
    <property type="match status" value="1"/>
</dbReference>
<dbReference type="GO" id="GO:0004197">
    <property type="term" value="F:cysteine-type endopeptidase activity"/>
    <property type="evidence" value="ECO:0007669"/>
    <property type="project" value="InterPro"/>
</dbReference>
<dbReference type="InterPro" id="IPR000209">
    <property type="entry name" value="Peptidase_S8/S53_dom"/>
</dbReference>
<evidence type="ECO:0000313" key="8">
    <source>
        <dbReference type="EMBL" id="MCF0039802.1"/>
    </source>
</evidence>
<keyword evidence="9" id="KW-1185">Reference proteome</keyword>